<dbReference type="InterPro" id="IPR027417">
    <property type="entry name" value="P-loop_NTPase"/>
</dbReference>
<dbReference type="RefSeq" id="YP_239275.1">
    <property type="nucleotide sequence ID" value="NC_007024.1"/>
</dbReference>
<dbReference type="SUPFAM" id="SSF52540">
    <property type="entry name" value="P-loop containing nucleoside triphosphate hydrolases"/>
    <property type="match status" value="1"/>
</dbReference>
<proteinExistence type="predicted"/>
<dbReference type="EMBL" id="AY986977">
    <property type="protein sequence ID" value="AAX84927.1"/>
    <property type="molecule type" value="Genomic_DNA"/>
</dbReference>
<dbReference type="Gene3D" id="3.40.50.300">
    <property type="entry name" value="P-loop containing nucleotide triphosphate hydrolases"/>
    <property type="match status" value="1"/>
</dbReference>
<dbReference type="OrthoDB" id="2120at10239"/>
<keyword evidence="2" id="KW-1185">Reference proteome</keyword>
<protein>
    <submittedName>
        <fullName evidence="1">Putative phage terminase large subunit</fullName>
    </submittedName>
</protein>
<dbReference type="GeneID" id="5076615"/>
<name>Q52PM4_9CAUD</name>
<sequence length="473" mass="53211">MATDFKLYPPQQRALITPAREILYGGAAGGGKSYLLRVASIVYSLEIPGLITYLFRRTFKEVLSNHVYTPGGYLEMMKGLIDAGDVVYSKSDNSFTFYNGSRIQLAHSQFENDIYTHQGAQIGFLIIDEATHFTPPMIRFIRSRVRLGSMIIPPKWKALFPRILYTANPGGVGHHYFKSNFVDIGSGHVFQAPEDEGSMLREYIPAKLEDNKVMMETDPDYRARLKGMGDSATVQAMLEGDWEVVSAGGIADLWRSKIHVVHPFKIPHTWKIDRGYDYGSSKPAAYLLFAESDGSEFRDQQGRVCWVPAGTVFVIGEDYIANKRQEGLRLTAIEQGRRMARYEAESGYQNRIQPGPADNAIFSAEPGHRTVADDIGIHGVTFTRSNKNPGSRIEGLQLFRTRLKAATERPMENPGFFVFNTCFNTIRTIPNLQNSPKNSEDLDTAGEDHIWDVIRYRLLKAAKQIKLIETEGH</sequence>
<organism evidence="1 2">
    <name type="scientific">Xanthomonas phage Xp15</name>
    <dbReference type="NCBI Taxonomy" id="322855"/>
    <lineage>
        <taxon>Viruses</taxon>
        <taxon>Duplodnaviria</taxon>
        <taxon>Heunggongvirae</taxon>
        <taxon>Uroviricota</taxon>
        <taxon>Caudoviricetes</taxon>
        <taxon>Alachuavirus</taxon>
        <taxon>Alachuavirus Xp15</taxon>
    </lineage>
</organism>
<dbReference type="Proteomes" id="UP000001305">
    <property type="component" value="Segment"/>
</dbReference>
<dbReference type="Gene3D" id="3.30.420.280">
    <property type="match status" value="1"/>
</dbReference>
<evidence type="ECO:0000313" key="1">
    <source>
        <dbReference type="EMBL" id="AAX84927.1"/>
    </source>
</evidence>
<evidence type="ECO:0000313" key="2">
    <source>
        <dbReference type="Proteomes" id="UP000001305"/>
    </source>
</evidence>
<reference evidence="1 2" key="1">
    <citation type="submission" date="2005-03" db="EMBL/GenBank/DDBJ databases">
        <title>Sequencing of bacteriophage Xp15 from Xanthomonas campestris pv. pelargonii and identification of the lysis genes.</title>
        <authorList>
            <person name="Ramadugu C."/>
            <person name="Gabriel D.W."/>
        </authorList>
    </citation>
    <scope>NUCLEOTIDE SEQUENCE [LARGE SCALE GENOMIC DNA]</scope>
</reference>
<dbReference type="KEGG" id="vg:5076615"/>
<accession>Q52PM4</accession>